<keyword evidence="4 6" id="KW-0479">Metal-binding</keyword>
<dbReference type="Pfam" id="PF00067">
    <property type="entry name" value="p450"/>
    <property type="match status" value="1"/>
</dbReference>
<accession>A0A8T9CGR1</accession>
<dbReference type="InterPro" id="IPR002403">
    <property type="entry name" value="Cyt_P450_E_grp-IV"/>
</dbReference>
<keyword evidence="7" id="KW-0560">Oxidoreductase</keyword>
<dbReference type="OrthoDB" id="1470350at2759"/>
<evidence type="ECO:0000313" key="10">
    <source>
        <dbReference type="Proteomes" id="UP000469558"/>
    </source>
</evidence>
<comment type="similarity">
    <text evidence="2 7">Belongs to the cytochrome P450 family.</text>
</comment>
<keyword evidence="5 6" id="KW-0408">Iron</keyword>
<dbReference type="PANTHER" id="PTHR24304:SF2">
    <property type="entry name" value="24-HYDROXYCHOLESTEROL 7-ALPHA-HYDROXYLASE"/>
    <property type="match status" value="1"/>
</dbReference>
<keyword evidence="8" id="KW-0472">Membrane</keyword>
<dbReference type="Proteomes" id="UP000469558">
    <property type="component" value="Unassembled WGS sequence"/>
</dbReference>
<dbReference type="GO" id="GO:0005506">
    <property type="term" value="F:iron ion binding"/>
    <property type="evidence" value="ECO:0007669"/>
    <property type="project" value="InterPro"/>
</dbReference>
<feature type="transmembrane region" description="Helical" evidence="8">
    <location>
        <begin position="7"/>
        <end position="28"/>
    </location>
</feature>
<gene>
    <name evidence="9" type="primary">CYP7A1_5</name>
    <name evidence="9" type="ORF">LSUE1_G000889</name>
</gene>
<dbReference type="InterPro" id="IPR036396">
    <property type="entry name" value="Cyt_P450_sf"/>
</dbReference>
<comment type="caution">
    <text evidence="9">The sequence shown here is derived from an EMBL/GenBank/DDBJ whole genome shotgun (WGS) entry which is preliminary data.</text>
</comment>
<dbReference type="PANTHER" id="PTHR24304">
    <property type="entry name" value="CYTOCHROME P450 FAMILY 7"/>
    <property type="match status" value="1"/>
</dbReference>
<dbReference type="InterPro" id="IPR017972">
    <property type="entry name" value="Cyt_P450_CS"/>
</dbReference>
<dbReference type="AlphaFoldDB" id="A0A8T9CGR1"/>
<dbReference type="EMBL" id="QGMK01000091">
    <property type="protein sequence ID" value="TVY84366.1"/>
    <property type="molecule type" value="Genomic_DNA"/>
</dbReference>
<feature type="binding site" description="axial binding residue" evidence="6">
    <location>
        <position position="444"/>
    </location>
    <ligand>
        <name>heme</name>
        <dbReference type="ChEBI" id="CHEBI:30413"/>
    </ligand>
    <ligandPart>
        <name>Fe</name>
        <dbReference type="ChEBI" id="CHEBI:18248"/>
    </ligandPart>
</feature>
<dbReference type="PROSITE" id="PS00086">
    <property type="entry name" value="CYTOCHROME_P450"/>
    <property type="match status" value="1"/>
</dbReference>
<evidence type="ECO:0000256" key="1">
    <source>
        <dbReference type="ARBA" id="ARBA00001971"/>
    </source>
</evidence>
<dbReference type="Gene3D" id="1.10.630.10">
    <property type="entry name" value="Cytochrome P450"/>
    <property type="match status" value="1"/>
</dbReference>
<protein>
    <submittedName>
        <fullName evidence="9">Cholesterol 7-alpha-monooxygenase</fullName>
    </submittedName>
</protein>
<evidence type="ECO:0000256" key="7">
    <source>
        <dbReference type="RuleBase" id="RU000461"/>
    </source>
</evidence>
<proteinExistence type="inferred from homology"/>
<dbReference type="CDD" id="cd11040">
    <property type="entry name" value="CYP7_CYP8-like"/>
    <property type="match status" value="1"/>
</dbReference>
<dbReference type="PRINTS" id="PR00465">
    <property type="entry name" value="EP450IV"/>
</dbReference>
<dbReference type="InterPro" id="IPR050529">
    <property type="entry name" value="CYP450_sterol_14alpha_dmase"/>
</dbReference>
<evidence type="ECO:0000256" key="5">
    <source>
        <dbReference type="ARBA" id="ARBA00023004"/>
    </source>
</evidence>
<dbReference type="GO" id="GO:0008395">
    <property type="term" value="F:steroid hydroxylase activity"/>
    <property type="evidence" value="ECO:0007669"/>
    <property type="project" value="TreeGrafter"/>
</dbReference>
<dbReference type="GO" id="GO:0016705">
    <property type="term" value="F:oxidoreductase activity, acting on paired donors, with incorporation or reduction of molecular oxygen"/>
    <property type="evidence" value="ECO:0007669"/>
    <property type="project" value="InterPro"/>
</dbReference>
<name>A0A8T9CGR1_9HELO</name>
<evidence type="ECO:0000256" key="8">
    <source>
        <dbReference type="SAM" id="Phobius"/>
    </source>
</evidence>
<keyword evidence="8" id="KW-1133">Transmembrane helix</keyword>
<evidence type="ECO:0000313" key="9">
    <source>
        <dbReference type="EMBL" id="TVY84366.1"/>
    </source>
</evidence>
<keyword evidence="10" id="KW-1185">Reference proteome</keyword>
<evidence type="ECO:0000256" key="6">
    <source>
        <dbReference type="PIRSR" id="PIRSR602403-1"/>
    </source>
</evidence>
<keyword evidence="3 6" id="KW-0349">Heme</keyword>
<evidence type="ECO:0000256" key="3">
    <source>
        <dbReference type="ARBA" id="ARBA00022617"/>
    </source>
</evidence>
<reference evidence="9 10" key="1">
    <citation type="submission" date="2018-05" db="EMBL/GenBank/DDBJ databases">
        <title>Genome sequencing and assembly of the regulated plant pathogen Lachnellula willkommii and related sister species for the development of diagnostic species identification markers.</title>
        <authorList>
            <person name="Giroux E."/>
            <person name="Bilodeau G."/>
        </authorList>
    </citation>
    <scope>NUCLEOTIDE SEQUENCE [LARGE SCALE GENOMIC DNA]</scope>
    <source>
        <strain evidence="9 10">CBS 268.59</strain>
    </source>
</reference>
<dbReference type="SUPFAM" id="SSF48264">
    <property type="entry name" value="Cytochrome P450"/>
    <property type="match status" value="1"/>
</dbReference>
<dbReference type="InterPro" id="IPR001128">
    <property type="entry name" value="Cyt_P450"/>
</dbReference>
<comment type="cofactor">
    <cofactor evidence="1 6">
        <name>heme</name>
        <dbReference type="ChEBI" id="CHEBI:30413"/>
    </cofactor>
</comment>
<dbReference type="GO" id="GO:0020037">
    <property type="term" value="F:heme binding"/>
    <property type="evidence" value="ECO:0007669"/>
    <property type="project" value="InterPro"/>
</dbReference>
<evidence type="ECO:0000256" key="4">
    <source>
        <dbReference type="ARBA" id="ARBA00022723"/>
    </source>
</evidence>
<keyword evidence="8" id="KW-0812">Transmembrane</keyword>
<keyword evidence="7" id="KW-0503">Monooxygenase</keyword>
<evidence type="ECO:0000256" key="2">
    <source>
        <dbReference type="ARBA" id="ARBA00010617"/>
    </source>
</evidence>
<sequence>MLSEERIRFVPFSICITGLAAWLAWWAWRFVVEPALRPEAPRELPYLIPVVGHARSMFMDSNGLFSYAREYLGNSRQVFSLTVMGQELYIATSPKDVLSVYKNSKAIGFNPVIRQLLGTFGLRPATLDKMFVENTNGKSWMDISHGNLKLQMHPGNKLDELQAEFHGNIDNWMRWSRLSGPVVLSAVGEDEKVVSLYKWCSQVLVDSATRAFFGDSLLELDPDLLKTFFIFDEQSWKLNYHYPYFAAKDMYNAKSKCETAFANYLALPKEQRKDASWIAQTLEESMDGLGVLEDSQASPMLFVLFRVINTNAYRLCFWCLSYLIHDVSLLEELTAEIQPAFQSGGSLSMPYLLNDCPLLASLYEETFRISNYPIGARVVTSQVTVGRKHLRPDKQLLMPYAQMHFDPEVFGSNANEFDAKRFLRNKNLTRSTSYRLFGGGSTQCPGRFLARREVYLFLALLLFRFDITLEGDGEKRRFPKMDAKIPSGGVMGPVAGEDVILGVKPKKQH</sequence>
<organism evidence="9 10">
    <name type="scientific">Lachnellula suecica</name>
    <dbReference type="NCBI Taxonomy" id="602035"/>
    <lineage>
        <taxon>Eukaryota</taxon>
        <taxon>Fungi</taxon>
        <taxon>Dikarya</taxon>
        <taxon>Ascomycota</taxon>
        <taxon>Pezizomycotina</taxon>
        <taxon>Leotiomycetes</taxon>
        <taxon>Helotiales</taxon>
        <taxon>Lachnaceae</taxon>
        <taxon>Lachnellula</taxon>
    </lineage>
</organism>